<gene>
    <name evidence="1" type="ORF">LCGC14_1439960</name>
</gene>
<comment type="caution">
    <text evidence="1">The sequence shown here is derived from an EMBL/GenBank/DDBJ whole genome shotgun (WGS) entry which is preliminary data.</text>
</comment>
<protein>
    <submittedName>
        <fullName evidence="1">Uncharacterized protein</fullName>
    </submittedName>
</protein>
<proteinExistence type="predicted"/>
<name>A0A0F9JKY4_9ZZZZ</name>
<evidence type="ECO:0000313" key="1">
    <source>
        <dbReference type="EMBL" id="KKM70514.1"/>
    </source>
</evidence>
<dbReference type="EMBL" id="LAZR01009803">
    <property type="protein sequence ID" value="KKM70514.1"/>
    <property type="molecule type" value="Genomic_DNA"/>
</dbReference>
<dbReference type="AlphaFoldDB" id="A0A0F9JKY4"/>
<reference evidence="1" key="1">
    <citation type="journal article" date="2015" name="Nature">
        <title>Complex archaea that bridge the gap between prokaryotes and eukaryotes.</title>
        <authorList>
            <person name="Spang A."/>
            <person name="Saw J.H."/>
            <person name="Jorgensen S.L."/>
            <person name="Zaremba-Niedzwiedzka K."/>
            <person name="Martijn J."/>
            <person name="Lind A.E."/>
            <person name="van Eijk R."/>
            <person name="Schleper C."/>
            <person name="Guy L."/>
            <person name="Ettema T.J."/>
        </authorList>
    </citation>
    <scope>NUCLEOTIDE SEQUENCE</scope>
</reference>
<sequence>MAIKPFPARVYALLGKFFHKEIVEWFDLFKKAYNALTAGLAASRIVATDASGNLEDVDDLTAWIASTDGHLTVADDGDGSVTIDLEDTWVDINIGGVSLGKGATAPDLVQVNGGAIYLPGFDGNATTEQLFGSIELDHFYKEGTIITPHVHWMPSTGNAGDVKWQLTYAFAVDGAVITAETTVSGITAAGGVAWDTKQTELGTIAGTGRKIEDQLLFRFFRIPTGDDTYGDDAVMATIGFHLEKDTIGSRTLSAK</sequence>
<accession>A0A0F9JKY4</accession>
<organism evidence="1">
    <name type="scientific">marine sediment metagenome</name>
    <dbReference type="NCBI Taxonomy" id="412755"/>
    <lineage>
        <taxon>unclassified sequences</taxon>
        <taxon>metagenomes</taxon>
        <taxon>ecological metagenomes</taxon>
    </lineage>
</organism>